<feature type="domain" description="Mor transcription activator" evidence="1">
    <location>
        <begin position="10"/>
        <end position="102"/>
    </location>
</feature>
<evidence type="ECO:0000313" key="2">
    <source>
        <dbReference type="EMBL" id="CDI04079.1"/>
    </source>
</evidence>
<dbReference type="OrthoDB" id="8906055at2"/>
<protein>
    <submittedName>
        <fullName evidence="2">Mor transcription activator family</fullName>
    </submittedName>
</protein>
<comment type="caution">
    <text evidence="2">The sequence shown here is derived from an EMBL/GenBank/DDBJ whole genome shotgun (WGS) entry which is preliminary data.</text>
</comment>
<dbReference type="SUPFAM" id="SSF46689">
    <property type="entry name" value="Homeodomain-like"/>
    <property type="match status" value="1"/>
</dbReference>
<dbReference type="InterPro" id="IPR052411">
    <property type="entry name" value="c-mor_Regulatory_Protein"/>
</dbReference>
<dbReference type="PANTHER" id="PTHR37812">
    <property type="entry name" value="MU-LIKE PROPHAGE FLUMU PROTEIN C"/>
    <property type="match status" value="1"/>
</dbReference>
<dbReference type="EMBL" id="CBTJ020000096">
    <property type="protein sequence ID" value="CDI04079.1"/>
    <property type="molecule type" value="Genomic_DNA"/>
</dbReference>
<dbReference type="Pfam" id="PF08765">
    <property type="entry name" value="Mor"/>
    <property type="match status" value="1"/>
</dbReference>
<dbReference type="InterPro" id="IPR009057">
    <property type="entry name" value="Homeodomain-like_sf"/>
</dbReference>
<reference evidence="2" key="1">
    <citation type="submission" date="2013-07" db="EMBL/GenBank/DDBJ databases">
        <authorList>
            <person name="McIlroy S."/>
        </authorList>
    </citation>
    <scope>NUCLEOTIDE SEQUENCE [LARGE SCALE GENOMIC DNA]</scope>
    <source>
        <strain evidence="2">Run_A_D11</strain>
    </source>
</reference>
<dbReference type="PANTHER" id="PTHR37812:SF1">
    <property type="entry name" value="MU-LIKE PROPHAGE FLUMU PROTEIN C"/>
    <property type="match status" value="1"/>
</dbReference>
<organism evidence="2 3">
    <name type="scientific">Candidatus Competibacter denitrificans Run_A_D11</name>
    <dbReference type="NCBI Taxonomy" id="1400863"/>
    <lineage>
        <taxon>Bacteria</taxon>
        <taxon>Pseudomonadati</taxon>
        <taxon>Pseudomonadota</taxon>
        <taxon>Gammaproteobacteria</taxon>
        <taxon>Candidatus Competibacteraceae</taxon>
        <taxon>Candidatus Competibacter</taxon>
    </lineage>
</organism>
<dbReference type="STRING" id="1400863.BN873_840001"/>
<evidence type="ECO:0000259" key="1">
    <source>
        <dbReference type="Pfam" id="PF08765"/>
    </source>
</evidence>
<reference evidence="2" key="2">
    <citation type="submission" date="2014-03" db="EMBL/GenBank/DDBJ databases">
        <title>Candidatus Competibacter-lineage genomes retrieved from metagenomes reveal functional metabolic diversity.</title>
        <authorList>
            <person name="McIlroy S.J."/>
            <person name="Albertsen M."/>
            <person name="Andresen E.K."/>
            <person name="Saunders A.M."/>
            <person name="Kristiansen R."/>
            <person name="Stokholm-Bjerregaard M."/>
            <person name="Nielsen K.L."/>
            <person name="Nielsen P.H."/>
        </authorList>
    </citation>
    <scope>NUCLEOTIDE SEQUENCE</scope>
    <source>
        <strain evidence="2">Run_A_D11</strain>
    </source>
</reference>
<keyword evidence="3" id="KW-1185">Reference proteome</keyword>
<proteinExistence type="predicted"/>
<dbReference type="Gene3D" id="1.10.10.60">
    <property type="entry name" value="Homeodomain-like"/>
    <property type="match status" value="1"/>
</dbReference>
<name>W6MB45_9GAMM</name>
<dbReference type="Proteomes" id="UP000035760">
    <property type="component" value="Unassembled WGS sequence"/>
</dbReference>
<dbReference type="AlphaFoldDB" id="W6MB45"/>
<accession>W6MB45</accession>
<sequence>MNTLALPDQYPDILADFAGLALQRIQTQLPLAQAQVLAFDLAEDVRQKWSGCQIYIPKDCERFRNDRNAAIWRDFNGHNQAVLARRYGLSLQTIYDILAKERLARQPDLFR</sequence>
<gene>
    <name evidence="2" type="ORF">BN873_840001</name>
</gene>
<dbReference type="InterPro" id="IPR014875">
    <property type="entry name" value="Mor_transcription_activator"/>
</dbReference>
<dbReference type="RefSeq" id="WP_048675758.1">
    <property type="nucleotide sequence ID" value="NZ_CBTJ020000096.1"/>
</dbReference>
<evidence type="ECO:0000313" key="3">
    <source>
        <dbReference type="Proteomes" id="UP000035760"/>
    </source>
</evidence>